<dbReference type="GO" id="GO:0016787">
    <property type="term" value="F:hydrolase activity"/>
    <property type="evidence" value="ECO:0007669"/>
    <property type="project" value="UniProtKB-KW"/>
</dbReference>
<dbReference type="Gene3D" id="3.20.20.80">
    <property type="entry name" value="Glycosidases"/>
    <property type="match status" value="1"/>
</dbReference>
<accession>W4K359</accession>
<dbReference type="HOGENOM" id="CLU_022148_2_0_1"/>
<proteinExistence type="predicted"/>
<feature type="domain" description="Beta-glucuronidase C-terminal" evidence="2">
    <location>
        <begin position="441"/>
        <end position="539"/>
    </location>
</feature>
<dbReference type="EMBL" id="KI925459">
    <property type="protein sequence ID" value="ETW80258.1"/>
    <property type="molecule type" value="Genomic_DNA"/>
</dbReference>
<gene>
    <name evidence="3" type="ORF">HETIRDRAFT_37002</name>
</gene>
<keyword evidence="1" id="KW-0472">Membrane</keyword>
<keyword evidence="3" id="KW-0378">Hydrolase</keyword>
<dbReference type="RefSeq" id="XP_009546906.1">
    <property type="nucleotide sequence ID" value="XM_009548611.1"/>
</dbReference>
<evidence type="ECO:0000256" key="1">
    <source>
        <dbReference type="SAM" id="Phobius"/>
    </source>
</evidence>
<dbReference type="PANTHER" id="PTHR36183:SF2">
    <property type="entry name" value="BETA-GLUCURONIDASE C-TERMINAL DOMAIN-CONTAINING PROTEIN"/>
    <property type="match status" value="1"/>
</dbReference>
<dbReference type="SUPFAM" id="SSF51445">
    <property type="entry name" value="(Trans)glycosidases"/>
    <property type="match status" value="1"/>
</dbReference>
<dbReference type="InterPro" id="IPR031728">
    <property type="entry name" value="GlcAase_C"/>
</dbReference>
<dbReference type="eggNOG" id="ENOG502QW09">
    <property type="taxonomic scope" value="Eukaryota"/>
</dbReference>
<organism evidence="3 4">
    <name type="scientific">Heterobasidion irregulare (strain TC 32-1)</name>
    <dbReference type="NCBI Taxonomy" id="747525"/>
    <lineage>
        <taxon>Eukaryota</taxon>
        <taxon>Fungi</taxon>
        <taxon>Dikarya</taxon>
        <taxon>Basidiomycota</taxon>
        <taxon>Agaricomycotina</taxon>
        <taxon>Agaricomycetes</taxon>
        <taxon>Russulales</taxon>
        <taxon>Bondarzewiaceae</taxon>
        <taxon>Heterobasidion</taxon>
        <taxon>Heterobasidion annosum species complex</taxon>
    </lineage>
</organism>
<keyword evidence="4" id="KW-1185">Reference proteome</keyword>
<protein>
    <submittedName>
        <fullName evidence="3">Glycoside hydrolase family 79 protein</fullName>
    </submittedName>
</protein>
<dbReference type="OrthoDB" id="2796951at2759"/>
<evidence type="ECO:0000259" key="2">
    <source>
        <dbReference type="Pfam" id="PF16862"/>
    </source>
</evidence>
<dbReference type="Pfam" id="PF16862">
    <property type="entry name" value="Glyco_hydro_79C"/>
    <property type="match status" value="1"/>
</dbReference>
<sequence length="543" mass="58242">MMWFDFDFPFIYIDSHMSIALVSNPFVMLSAILLQFIWFTLRWSPTSAISVSVPTLAPSDAPTISPSHISLSIEQDRWVDWIGPGTRNEFFFNALNNLKVLSGEATRLRIGADSEDHTNFNSAVQFSELIFPAVTATVPYPEATNITVGNEYYRLASLLPSGTQVVWGINLRESNITAAFLEARAIAQAFASSSVKNTGVTLEALEIGNEADFYAGTPQNYVAQWTKFATNVSAIANAVLNTKVPFWGGAFAESSLSTSGFSPQSIIQDGILNSNPGAQIATISQHHYSGSFCSGDNGVLQDLMTKSTIRGNLSMFSPDVQVVLDNGRKYVLGETNSYSCHGAPGVSNTAGAALWGLDYALFASQLGISRVYFHEGIGYKYNFIQPVTLNRSILDGSPLPTPQPPHIQPLYYAAIIAAEAIGPSGSTQATELDIGSSHVSGYAFFDGGKLARAVLINLRAFTGAATRGAVSITPAFEGSSAPSRMSITRLAIPFANATTGVTWGGQTYETPDGKVRGSVEVTTVPVSQGVEVHDTEVVMLTFE</sequence>
<dbReference type="InterPro" id="IPR052974">
    <property type="entry name" value="GH79_Enzymes"/>
</dbReference>
<reference evidence="3 4" key="1">
    <citation type="journal article" date="2012" name="New Phytol.">
        <title>Insight into trade-off between wood decay and parasitism from the genome of a fungal forest pathogen.</title>
        <authorList>
            <person name="Olson A."/>
            <person name="Aerts A."/>
            <person name="Asiegbu F."/>
            <person name="Belbahri L."/>
            <person name="Bouzid O."/>
            <person name="Broberg A."/>
            <person name="Canback B."/>
            <person name="Coutinho P.M."/>
            <person name="Cullen D."/>
            <person name="Dalman K."/>
            <person name="Deflorio G."/>
            <person name="van Diepen L.T."/>
            <person name="Dunand C."/>
            <person name="Duplessis S."/>
            <person name="Durling M."/>
            <person name="Gonthier P."/>
            <person name="Grimwood J."/>
            <person name="Fossdal C.G."/>
            <person name="Hansson D."/>
            <person name="Henrissat B."/>
            <person name="Hietala A."/>
            <person name="Himmelstrand K."/>
            <person name="Hoffmeister D."/>
            <person name="Hogberg N."/>
            <person name="James T.Y."/>
            <person name="Karlsson M."/>
            <person name="Kohler A."/>
            <person name="Kues U."/>
            <person name="Lee Y.H."/>
            <person name="Lin Y.C."/>
            <person name="Lind M."/>
            <person name="Lindquist E."/>
            <person name="Lombard V."/>
            <person name="Lucas S."/>
            <person name="Lunden K."/>
            <person name="Morin E."/>
            <person name="Murat C."/>
            <person name="Park J."/>
            <person name="Raffaello T."/>
            <person name="Rouze P."/>
            <person name="Salamov A."/>
            <person name="Schmutz J."/>
            <person name="Solheim H."/>
            <person name="Stahlberg J."/>
            <person name="Velez H."/>
            <person name="de Vries R.P."/>
            <person name="Wiebenga A."/>
            <person name="Woodward S."/>
            <person name="Yakovlev I."/>
            <person name="Garbelotto M."/>
            <person name="Martin F."/>
            <person name="Grigoriev I.V."/>
            <person name="Stenlid J."/>
        </authorList>
    </citation>
    <scope>NUCLEOTIDE SEQUENCE [LARGE SCALE GENOMIC DNA]</scope>
    <source>
        <strain evidence="3 4">TC 32-1</strain>
    </source>
</reference>
<dbReference type="GeneID" id="20671837"/>
<dbReference type="AlphaFoldDB" id="W4K359"/>
<dbReference type="InParanoid" id="W4K359"/>
<keyword evidence="1" id="KW-1133">Transmembrane helix</keyword>
<dbReference type="Proteomes" id="UP000030671">
    <property type="component" value="Unassembled WGS sequence"/>
</dbReference>
<evidence type="ECO:0000313" key="4">
    <source>
        <dbReference type="Proteomes" id="UP000030671"/>
    </source>
</evidence>
<dbReference type="KEGG" id="hir:HETIRDRAFT_37002"/>
<dbReference type="PANTHER" id="PTHR36183">
    <property type="entry name" value="BETA-GLUCURONIDASE"/>
    <property type="match status" value="1"/>
</dbReference>
<evidence type="ECO:0000313" key="3">
    <source>
        <dbReference type="EMBL" id="ETW80258.1"/>
    </source>
</evidence>
<dbReference type="InterPro" id="IPR017853">
    <property type="entry name" value="GH"/>
</dbReference>
<name>W4K359_HETIT</name>
<feature type="transmembrane region" description="Helical" evidence="1">
    <location>
        <begin position="21"/>
        <end position="41"/>
    </location>
</feature>
<keyword evidence="1" id="KW-0812">Transmembrane</keyword>